<keyword evidence="2" id="KW-0732">Signal</keyword>
<feature type="region of interest" description="Disordered" evidence="1">
    <location>
        <begin position="21"/>
        <end position="45"/>
    </location>
</feature>
<evidence type="ECO:0000313" key="4">
    <source>
        <dbReference type="Proteomes" id="UP001144323"/>
    </source>
</evidence>
<comment type="caution">
    <text evidence="3">The sequence shown here is derived from an EMBL/GenBank/DDBJ whole genome shotgun (WGS) entry which is preliminary data.</text>
</comment>
<dbReference type="PROSITE" id="PS51257">
    <property type="entry name" value="PROKAR_LIPOPROTEIN"/>
    <property type="match status" value="1"/>
</dbReference>
<evidence type="ECO:0008006" key="5">
    <source>
        <dbReference type="Google" id="ProtNLM"/>
    </source>
</evidence>
<accession>A0A9W6LSS1</accession>
<sequence>MLKTTCRVAIVLALAASCPAGAADLDSPASPPAEPPPSRISGVRPVYPNDGEAFFWRSYGWPGGQAGPCWRRWYGQWVWSC</sequence>
<feature type="signal peptide" evidence="2">
    <location>
        <begin position="1"/>
        <end position="22"/>
    </location>
</feature>
<reference evidence="3" key="1">
    <citation type="journal article" date="2023" name="Int. J. Syst. Evol. Microbiol.">
        <title>Methylocystis iwaonis sp. nov., a type II methane-oxidizing bacterium from surface soil of a rice paddy field in Japan, and emended description of the genus Methylocystis (ex Whittenbury et al. 1970) Bowman et al. 1993.</title>
        <authorList>
            <person name="Kaise H."/>
            <person name="Sawadogo J.B."/>
            <person name="Alam M.S."/>
            <person name="Ueno C."/>
            <person name="Dianou D."/>
            <person name="Shinjo R."/>
            <person name="Asakawa S."/>
        </authorList>
    </citation>
    <scope>NUCLEOTIDE SEQUENCE</scope>
    <source>
        <strain evidence="3">LMG27198</strain>
    </source>
</reference>
<dbReference type="AlphaFoldDB" id="A0A9W6LSS1"/>
<dbReference type="Proteomes" id="UP001144323">
    <property type="component" value="Unassembled WGS sequence"/>
</dbReference>
<name>A0A9W6LSS1_9HYPH</name>
<dbReference type="EMBL" id="BSEC01000001">
    <property type="protein sequence ID" value="GLI93878.1"/>
    <property type="molecule type" value="Genomic_DNA"/>
</dbReference>
<evidence type="ECO:0000256" key="2">
    <source>
        <dbReference type="SAM" id="SignalP"/>
    </source>
</evidence>
<feature type="chain" id="PRO_5040912585" description="Lipoprotein" evidence="2">
    <location>
        <begin position="23"/>
        <end position="81"/>
    </location>
</feature>
<protein>
    <recommendedName>
        <fullName evidence="5">Lipoprotein</fullName>
    </recommendedName>
</protein>
<gene>
    <name evidence="3" type="ORF">LMG27198_28700</name>
</gene>
<dbReference type="RefSeq" id="WP_281803912.1">
    <property type="nucleotide sequence ID" value="NZ_BSEC01000001.1"/>
</dbReference>
<keyword evidence="4" id="KW-1185">Reference proteome</keyword>
<organism evidence="3 4">
    <name type="scientific">Methylocystis echinoides</name>
    <dbReference type="NCBI Taxonomy" id="29468"/>
    <lineage>
        <taxon>Bacteria</taxon>
        <taxon>Pseudomonadati</taxon>
        <taxon>Pseudomonadota</taxon>
        <taxon>Alphaproteobacteria</taxon>
        <taxon>Hyphomicrobiales</taxon>
        <taxon>Methylocystaceae</taxon>
        <taxon>Methylocystis</taxon>
    </lineage>
</organism>
<evidence type="ECO:0000313" key="3">
    <source>
        <dbReference type="EMBL" id="GLI93878.1"/>
    </source>
</evidence>
<feature type="compositionally biased region" description="Pro residues" evidence="1">
    <location>
        <begin position="29"/>
        <end position="38"/>
    </location>
</feature>
<proteinExistence type="predicted"/>
<evidence type="ECO:0000256" key="1">
    <source>
        <dbReference type="SAM" id="MobiDB-lite"/>
    </source>
</evidence>